<reference evidence="3 4" key="1">
    <citation type="journal article" date="2007" name="PLoS Pathog.">
        <title>Genome sequence of Babesia bovis and comparative analysis of apicomplexan hemoprotozoa.</title>
        <authorList>
            <person name="Brayton K.A."/>
            <person name="Lau A.O.T."/>
            <person name="Herndon D.R."/>
            <person name="Hannick L."/>
            <person name="Kappmeyer L.S."/>
            <person name="Berens S.J."/>
            <person name="Bidwell S.L."/>
            <person name="Brown W.C."/>
            <person name="Crabtree J."/>
            <person name="Fadrosh D."/>
            <person name="Feldblum T."/>
            <person name="Forberger H.A."/>
            <person name="Haas B.J."/>
            <person name="Howell J.M."/>
            <person name="Khouri H."/>
            <person name="Koo H."/>
            <person name="Mann D.J."/>
            <person name="Norimine J."/>
            <person name="Paulsen I.T."/>
            <person name="Radune D."/>
            <person name="Ren Q."/>
            <person name="Smith R.K. Jr."/>
            <person name="Suarez C.E."/>
            <person name="White O."/>
            <person name="Wortman J.R."/>
            <person name="Knowles D.P. Jr."/>
            <person name="McElwain T.F."/>
            <person name="Nene V.M."/>
        </authorList>
    </citation>
    <scope>NUCLEOTIDE SEQUENCE [LARGE SCALE GENOMIC DNA]</scope>
    <source>
        <strain evidence="3">T2Bo</strain>
    </source>
</reference>
<keyword evidence="1" id="KW-1133">Transmembrane helix</keyword>
<sequence>MILLLWLRLGMVLSELTGDNHTSSVNDTKQDDGAKLSNGLFHIFRNPRGVNFAFRTNYRCDIYPPDYRNAENITLLCGHRKLKDGDPLKVSFSCDVVTLWKNPGKWHCSVYVNPLKTQVEALNLQVGQPETISITLHQSEGGEDIVVTQRSVTIRFFIKHTNINSDLYYHLLTFWNYITGFKNDYKHNPSSLEKLIKGVYSNNESTTVTNIIDEKIDCLLSQHSARICDLEVVGNGRLNVPFDPDKALVSLDISDNANEMPGSMTDLKLVINNSAVQDGTIRQISIYVDGIRYGLLPQTVDIGRLMKRSESTNEYAPIILRTHNEESGYESFVVVQFTKRAPRSKNLLIVSTEPGDAEFSKIEEVDSFGYINNLNITKGTLRTIIRRGMIKETRFTLRAVQAPIIFIDIVDPSVEVTIDGMIVKTTCYKFILLKNNSKIDIKGSRFKKSIWLEYRSNSVYTFVDEIIRCLYICIHIILDGCLYFIDSLTSYKLFALPLDHQSEHIISDAIIRKLSLCSKDLETTRRLAISMLLDLLVLCATFLLGLLYILPRYCLLKFRRYLQKRTAIMAFLCNVISALILIEYIGAFNNEEKHVHILGNLVPFVYFRYISLVCALVASITAIRMSWRILRILVHSGDHRYTSSFSCKLGEMDPGDKGYHSFIEYGKIYKMNFTKRYFTNYNNAIDDGAVEVEIEKIVSILSDGCYGNTNITFRLCRTDLRGFDDNLFLSYVSLRNLELISLMKRKIIVRCTTNSIDTSLRKCDGLLLGLYIGTTFCDLLIASLLMIAKAWTHSLLPVTLLLMVIKFITILFATLARYSKLTTGHLQITKQRPDSFFSLCRKDILLLGLVEKCCRTLALIAYMIAYKIDARSSRTYISSILKFWLFSATLNAMFPVPHVRQSLDFLKSIGGKLHLTWLYVKSIYNFLRFRWFKDSMRFIKWCMPERLRMYFVTFKLNCGKRTPRCMDITVLQFYILDRFGNLLALQSPLKVCKTLFIYPSVNIWLRDLLPSYYTPYAYQHLDRSSNTVKDIKSNRSPNRNEEGCNSLNLLGHGHRRDDIESHCGKKVLNYDDQWLNYNPALSDSSDSSITDPNENDVTVFAVKATKLAVDERLFGIVEWRTPMGWETKGYHYILTKNVAVPYIKTKPLYLKVGSLRLVPSAGMPKVLTNVVYDIQKEILTIVTPMINLKELYTVTCFVDGKCDNEFTTIICHATCKAVGELIFHYDEYIDETTISRLIATGTNDQSKVYCSDITLTHDGHIRYATLKHPEFIPNEEYTITYQVAQYASGLYFVYNGPADNVFREIRIPIAVKDDGYYEFVISDKSGLSHRIKPVNITLKDTYSFGMKSCIVNVFPKIDINYPGIGKALLTGNAFYYQSTNDHKGNGSQALNYQCTLKTKNSQYILGDNMSFLVPITVISKVASFDGEERFRVIPHYNILAYDILHRITELKVALGFLESYFIASKKTNYDDSNAEDDIDAIEGSYSKMSYLSPNILLDGFYGESDAVPQSTFEQVMGALFSEETLQEFNKHLKSYQQNKTLFFASIQLVMKFCIDQLTEASEILLRQDDLTRDESLRLEMQKFDMLIGQGMMFEDAIDSLNNIDQFNYFVQFPFILKSSDIYPRVNIGQAVDTMIAEVTASYNAPSAMLFDHKCFIKEAITDQMLSYMPDISKGICHIVIPNIEDTHLSINNEFGFIKTAYTNSESTANPIWIPCFITFNNGTLSLTPSDRVMAHQYSDKTIEILVTSVAYSISHDTIEVLGGIKVLDEQIQTVIRVVEDSYVDAGLMPDHSIIEDGSLTLRSHVHLLDIWNAISQAYPE</sequence>
<keyword evidence="1" id="KW-0472">Membrane</keyword>
<dbReference type="EMBL" id="AAXT01000003">
    <property type="protein sequence ID" value="EDO06346.1"/>
    <property type="molecule type" value="Genomic_DNA"/>
</dbReference>
<comment type="caution">
    <text evidence="3">The sequence shown here is derived from an EMBL/GenBank/DDBJ whole genome shotgun (WGS) entry which is preliminary data.</text>
</comment>
<gene>
    <name evidence="3" type="ORF">BBOV_II003910</name>
</gene>
<feature type="transmembrane region" description="Helical" evidence="1">
    <location>
        <begin position="794"/>
        <end position="816"/>
    </location>
</feature>
<evidence type="ECO:0000313" key="4">
    <source>
        <dbReference type="Proteomes" id="UP000002173"/>
    </source>
</evidence>
<keyword evidence="2" id="KW-0732">Signal</keyword>
<proteinExistence type="predicted"/>
<feature type="transmembrane region" description="Helical" evidence="1">
    <location>
        <begin position="766"/>
        <end position="788"/>
    </location>
</feature>
<dbReference type="InParanoid" id="A7ATT5"/>
<evidence type="ECO:0000313" key="3">
    <source>
        <dbReference type="EMBL" id="EDO06346.1"/>
    </source>
</evidence>
<keyword evidence="1" id="KW-0812">Transmembrane</keyword>
<dbReference type="Proteomes" id="UP000002173">
    <property type="component" value="Unassembled WGS sequence"/>
</dbReference>
<dbReference type="VEuPathDB" id="PiroplasmaDB:BBOV_II003910"/>
<organism evidence="3 4">
    <name type="scientific">Babesia bovis</name>
    <dbReference type="NCBI Taxonomy" id="5865"/>
    <lineage>
        <taxon>Eukaryota</taxon>
        <taxon>Sar</taxon>
        <taxon>Alveolata</taxon>
        <taxon>Apicomplexa</taxon>
        <taxon>Aconoidasida</taxon>
        <taxon>Piroplasmida</taxon>
        <taxon>Babesiidae</taxon>
        <taxon>Babesia</taxon>
    </lineage>
</organism>
<feature type="chain" id="PRO_5002706934" evidence="2">
    <location>
        <begin position="19"/>
        <end position="1820"/>
    </location>
</feature>
<feature type="transmembrane region" description="Helical" evidence="1">
    <location>
        <begin position="606"/>
        <end position="623"/>
    </location>
</feature>
<keyword evidence="4" id="KW-1185">Reference proteome</keyword>
<dbReference type="GeneID" id="5478143"/>
<feature type="transmembrane region" description="Helical" evidence="1">
    <location>
        <begin position="876"/>
        <end position="894"/>
    </location>
</feature>
<dbReference type="RefSeq" id="XP_001609914.1">
    <property type="nucleotide sequence ID" value="XM_001609864.1"/>
</dbReference>
<feature type="transmembrane region" description="Helical" evidence="1">
    <location>
        <begin position="527"/>
        <end position="555"/>
    </location>
</feature>
<reference evidence="4" key="3">
    <citation type="journal article" date="2021" name="Int. J. Parasitol.">
        <title>Comparative analysis of gene expression between Babesia bovis blood stages and kinetes allowed by improved genome annotation.</title>
        <authorList>
            <person name="Ueti M.W."/>
            <person name="Johnson W.C."/>
            <person name="Kappmeyer L.S."/>
            <person name="Herndon D.R."/>
            <person name="Mousel M.R."/>
            <person name="Reif K.E."/>
            <person name="Taus N.S."/>
            <person name="Ifeonu O.O."/>
            <person name="Silva J.C."/>
            <person name="Suarez C.E."/>
            <person name="Brayton K.A."/>
        </authorList>
    </citation>
    <scope>NUCLEOTIDE SEQUENCE [LARGE SCALE GENOMIC DNA]</scope>
</reference>
<dbReference type="OMA" id="INIGCEC"/>
<protein>
    <submittedName>
        <fullName evidence="3">Membrane protein, putative</fullName>
    </submittedName>
</protein>
<accession>A7ATT5</accession>
<feature type="signal peptide" evidence="2">
    <location>
        <begin position="1"/>
        <end position="18"/>
    </location>
</feature>
<evidence type="ECO:0000256" key="1">
    <source>
        <dbReference type="SAM" id="Phobius"/>
    </source>
</evidence>
<evidence type="ECO:0000256" key="2">
    <source>
        <dbReference type="SAM" id="SignalP"/>
    </source>
</evidence>
<feature type="transmembrane region" description="Helical" evidence="1">
    <location>
        <begin position="567"/>
        <end position="586"/>
    </location>
</feature>
<dbReference type="eggNOG" id="ENOG502QX2Q">
    <property type="taxonomic scope" value="Eukaryota"/>
</dbReference>
<dbReference type="KEGG" id="bbo:BBOV_II003910"/>
<name>A7ATT5_BABBO</name>
<reference evidence="4" key="2">
    <citation type="journal article" date="2020" name="Data Brief">
        <title>Transcriptome dataset of Babesia bovis life stages within vertebrate and invertebrate hosts.</title>
        <authorList>
            <person name="Ueti M.W."/>
            <person name="Johnson W.C."/>
            <person name="Kappmeyer L.S."/>
            <person name="Herndon D.R."/>
            <person name="Mousel M.R."/>
            <person name="Reif K.E."/>
            <person name="Taus N.S."/>
            <person name="Ifeonu O.O."/>
            <person name="Silva J.C."/>
            <person name="Suarez C.E."/>
            <person name="Brayton K.A."/>
        </authorList>
    </citation>
    <scope>NUCLEOTIDE SEQUENCE [LARGE SCALE GENOMIC DNA]</scope>
</reference>